<dbReference type="EMBL" id="JEMN01000015">
    <property type="protein sequence ID" value="KXH65213.1"/>
    <property type="molecule type" value="Genomic_DNA"/>
</dbReference>
<evidence type="ECO:0000256" key="1">
    <source>
        <dbReference type="SAM" id="MobiDB-lite"/>
    </source>
</evidence>
<evidence type="ECO:0000313" key="3">
    <source>
        <dbReference type="Proteomes" id="UP000070054"/>
    </source>
</evidence>
<feature type="compositionally biased region" description="Polar residues" evidence="1">
    <location>
        <begin position="183"/>
        <end position="195"/>
    </location>
</feature>
<accession>A0A135UXT4</accession>
<feature type="region of interest" description="Disordered" evidence="1">
    <location>
        <begin position="1"/>
        <end position="63"/>
    </location>
</feature>
<dbReference type="Proteomes" id="UP000070054">
    <property type="component" value="Unassembled WGS sequence"/>
</dbReference>
<proteinExistence type="predicted"/>
<feature type="compositionally biased region" description="Basic residues" evidence="1">
    <location>
        <begin position="1"/>
        <end position="10"/>
    </location>
</feature>
<evidence type="ECO:0000313" key="2">
    <source>
        <dbReference type="EMBL" id="KXH65213.1"/>
    </source>
</evidence>
<comment type="caution">
    <text evidence="2">The sequence shown here is derived from an EMBL/GenBank/DDBJ whole genome shotgun (WGS) entry which is preliminary data.</text>
</comment>
<dbReference type="AlphaFoldDB" id="A0A135UXT4"/>
<keyword evidence="3" id="KW-1185">Reference proteome</keyword>
<feature type="compositionally biased region" description="Pro residues" evidence="1">
    <location>
        <begin position="52"/>
        <end position="63"/>
    </location>
</feature>
<gene>
    <name evidence="2" type="ORF">CNYM01_13375</name>
</gene>
<organism evidence="2 3">
    <name type="scientific">Colletotrichum nymphaeae SA-01</name>
    <dbReference type="NCBI Taxonomy" id="1460502"/>
    <lineage>
        <taxon>Eukaryota</taxon>
        <taxon>Fungi</taxon>
        <taxon>Dikarya</taxon>
        <taxon>Ascomycota</taxon>
        <taxon>Pezizomycotina</taxon>
        <taxon>Sordariomycetes</taxon>
        <taxon>Hypocreomycetidae</taxon>
        <taxon>Glomerellales</taxon>
        <taxon>Glomerellaceae</taxon>
        <taxon>Colletotrichum</taxon>
        <taxon>Colletotrichum acutatum species complex</taxon>
    </lineage>
</organism>
<protein>
    <submittedName>
        <fullName evidence="2">Uncharacterized protein</fullName>
    </submittedName>
</protein>
<sequence>MTSLHSKPRLPRSPSTPGCSRPQVPERPQNPTESYRHRPRERTADLADSSAPHPPLVIAPPKSPPALITHLRIQEILQQPTGLATTDNIPRHAATSHITTLNLEEPYAPLAVISGHYSIAKSRGQSPIQFNKLEYTKTEIKPSGPGGLMAVTPSRCKSSAAYCQRRSLSSLSVARALPGNDRQAPQTLVQSSPPTELQRDVSGIISPFQGIIFRNQTPGDNGDQ</sequence>
<feature type="region of interest" description="Disordered" evidence="1">
    <location>
        <begin position="178"/>
        <end position="200"/>
    </location>
</feature>
<name>A0A135UXT4_9PEZI</name>
<reference evidence="2 3" key="1">
    <citation type="submission" date="2014-02" db="EMBL/GenBank/DDBJ databases">
        <title>The genome sequence of Colletotrichum nymphaeae SA-01.</title>
        <authorList>
            <person name="Baroncelli R."/>
            <person name="Thon M.R."/>
        </authorList>
    </citation>
    <scope>NUCLEOTIDE SEQUENCE [LARGE SCALE GENOMIC DNA]</scope>
    <source>
        <strain evidence="2 3">SA-01</strain>
    </source>
</reference>